<dbReference type="AlphaFoldDB" id="A0A3S4V0B0"/>
<organism evidence="1 2">
    <name type="scientific">Actinomyces viscosus</name>
    <dbReference type="NCBI Taxonomy" id="1656"/>
    <lineage>
        <taxon>Bacteria</taxon>
        <taxon>Bacillati</taxon>
        <taxon>Actinomycetota</taxon>
        <taxon>Actinomycetes</taxon>
        <taxon>Actinomycetales</taxon>
        <taxon>Actinomycetaceae</taxon>
        <taxon>Actinomyces</taxon>
    </lineage>
</organism>
<dbReference type="EMBL" id="LR134477">
    <property type="protein sequence ID" value="VEI14227.1"/>
    <property type="molecule type" value="Genomic_DNA"/>
</dbReference>
<accession>A0A3S4V0B0</accession>
<dbReference type="Proteomes" id="UP000268658">
    <property type="component" value="Chromosome"/>
</dbReference>
<evidence type="ECO:0000313" key="2">
    <source>
        <dbReference type="Proteomes" id="UP000268658"/>
    </source>
</evidence>
<protein>
    <recommendedName>
        <fullName evidence="3">SHOCT domain-containing protein</fullName>
    </recommendedName>
</protein>
<evidence type="ECO:0000313" key="1">
    <source>
        <dbReference type="EMBL" id="VEI14227.1"/>
    </source>
</evidence>
<dbReference type="KEGG" id="avc:NCTC10951_00080"/>
<name>A0A3S4V0B0_ACTVI</name>
<proteinExistence type="predicted"/>
<evidence type="ECO:0008006" key="3">
    <source>
        <dbReference type="Google" id="ProtNLM"/>
    </source>
</evidence>
<gene>
    <name evidence="1" type="ORF">NCTC10951_00080</name>
</gene>
<sequence length="243" mass="25291">MLGWRVTSGEFGTSTVEIYENGYVRVAGPGDEGYLCQIEDSDPYENLISISFERPDSGSSGSTGMVGAAGLPKMPSAAMAGTAIKAVSMIAKRSPMGMAVTAGVGVAAASAGVAVAGAGAVAKIMSAKAVLTITTDQRIHVLTNQAKHPTTGMMMPRRDHESVGEVLERAGNSVLTALGRGPSIASTPALPSGQVEVSREVSSPMMSSEDIAGRLRELAMLREENILDDSEYFEAKRKLLGKL</sequence>
<reference evidence="1 2" key="1">
    <citation type="submission" date="2018-12" db="EMBL/GenBank/DDBJ databases">
        <authorList>
            <consortium name="Pathogen Informatics"/>
        </authorList>
    </citation>
    <scope>NUCLEOTIDE SEQUENCE [LARGE SCALE GENOMIC DNA]</scope>
    <source>
        <strain evidence="1 2">NCTC10951</strain>
    </source>
</reference>